<evidence type="ECO:0000313" key="1">
    <source>
        <dbReference type="EMBL" id="WGZ90942.1"/>
    </source>
</evidence>
<name>A0AA95H4S6_9GAMM</name>
<reference evidence="1" key="1">
    <citation type="journal article" date="2023" name="Int. J. Mol. Sci.">
        <title>Metagenomics Revealed a New Genus 'Candidatus Thiocaldithrix dubininis' gen. nov., sp. nov. and a New Species 'Candidatus Thiothrix putei' sp. nov. in the Family Thiotrichaceae, Some Members of Which Have Traits of Both Na+- and H+-Motive Energetics.</title>
        <authorList>
            <person name="Ravin N.V."/>
            <person name="Muntyan M.S."/>
            <person name="Smolyakov D.D."/>
            <person name="Rudenko T.S."/>
            <person name="Beletsky A.V."/>
            <person name="Mardanov A.V."/>
            <person name="Grabovich M.Y."/>
        </authorList>
    </citation>
    <scope>NUCLEOTIDE SEQUENCE</scope>
    <source>
        <strain evidence="1">GKL-01</strain>
    </source>
</reference>
<reference evidence="1" key="2">
    <citation type="submission" date="2023-04" db="EMBL/GenBank/DDBJ databases">
        <authorList>
            <person name="Beletskiy A.V."/>
            <person name="Mardanov A.V."/>
            <person name="Ravin N.V."/>
        </authorList>
    </citation>
    <scope>NUCLEOTIDE SEQUENCE</scope>
    <source>
        <strain evidence="1">GKL-01</strain>
    </source>
</reference>
<organism evidence="1">
    <name type="scientific">Candidatus Thiocaldithrix dubininis</name>
    <dbReference type="NCBI Taxonomy" id="3080823"/>
    <lineage>
        <taxon>Bacteria</taxon>
        <taxon>Pseudomonadati</taxon>
        <taxon>Pseudomonadota</taxon>
        <taxon>Gammaproteobacteria</taxon>
        <taxon>Thiotrichales</taxon>
        <taxon>Thiotrichaceae</taxon>
        <taxon>Candidatus Thiocaldithrix</taxon>
    </lineage>
</organism>
<gene>
    <name evidence="1" type="ORF">QJT80_00385</name>
</gene>
<dbReference type="AlphaFoldDB" id="A0AA95H4S6"/>
<accession>A0AA95H4S6</accession>
<protein>
    <submittedName>
        <fullName evidence="1">Uncharacterized protein</fullName>
    </submittedName>
</protein>
<sequence>MKKYLFPLLMSLTILAGVSLVLTPYIAEWLLPAESSTYRAAPESEVKQAMSEWFKTEVPNVGEAQGLHRTAPDGNTSWFKFKLPRQSVEQFIRANHLQQKPLTAELMNTTFSGKDLPAPWWQPAELKRETCFVMASEDQQMGLIYNAELEQGYLVVRSRTKTHSF</sequence>
<dbReference type="EMBL" id="CP124755">
    <property type="protein sequence ID" value="WGZ90942.1"/>
    <property type="molecule type" value="Genomic_DNA"/>
</dbReference>
<proteinExistence type="predicted"/>
<dbReference type="Proteomes" id="UP001300672">
    <property type="component" value="Chromosome"/>
</dbReference>
<dbReference type="KEGG" id="tdu:QJT80_00385"/>